<keyword evidence="9 17" id="KW-0560">Oxidoreductase</keyword>
<dbReference type="AlphaFoldDB" id="A0A7L4AFA7"/>
<dbReference type="EMBL" id="VZZV01000995">
    <property type="protein sequence ID" value="NXW23874.1"/>
    <property type="molecule type" value="Genomic_DNA"/>
</dbReference>
<dbReference type="SUPFAM" id="SSF54373">
    <property type="entry name" value="FAD-linked reductases, C-terminal domain"/>
    <property type="match status" value="1"/>
</dbReference>
<dbReference type="NCBIfam" id="TIGR00562">
    <property type="entry name" value="proto_IX_ox"/>
    <property type="match status" value="1"/>
</dbReference>
<dbReference type="InterPro" id="IPR036188">
    <property type="entry name" value="FAD/NAD-bd_sf"/>
</dbReference>
<keyword evidence="13 17" id="KW-0627">Porphyrin biosynthesis</keyword>
<dbReference type="Pfam" id="PF01593">
    <property type="entry name" value="Amino_oxidase"/>
    <property type="match status" value="1"/>
</dbReference>
<comment type="subcellular location">
    <subcellularLocation>
        <location evidence="2">Mitochondrion inner membrane</location>
        <topology evidence="2">Peripheral membrane protein</topology>
        <orientation evidence="2">Intermembrane side</orientation>
    </subcellularLocation>
</comment>
<evidence type="ECO:0000256" key="11">
    <source>
        <dbReference type="ARBA" id="ARBA00023133"/>
    </source>
</evidence>
<comment type="catalytic activity">
    <reaction evidence="16 17">
        <text>protoporphyrinogen IX + 3 O2 = protoporphyrin IX + 3 H2O2</text>
        <dbReference type="Rhea" id="RHEA:25576"/>
        <dbReference type="ChEBI" id="CHEBI:15379"/>
        <dbReference type="ChEBI" id="CHEBI:16240"/>
        <dbReference type="ChEBI" id="CHEBI:57306"/>
        <dbReference type="ChEBI" id="CHEBI:57307"/>
        <dbReference type="EC" id="1.3.3.4"/>
    </reaction>
</comment>
<evidence type="ECO:0000256" key="13">
    <source>
        <dbReference type="ARBA" id="ARBA00023244"/>
    </source>
</evidence>
<evidence type="ECO:0000256" key="15">
    <source>
        <dbReference type="ARBA" id="ARBA00044160"/>
    </source>
</evidence>
<dbReference type="EC" id="1.3.3.4" evidence="5 17"/>
<evidence type="ECO:0000256" key="6">
    <source>
        <dbReference type="ARBA" id="ARBA00022630"/>
    </source>
</evidence>
<dbReference type="GO" id="GO:0004729">
    <property type="term" value="F:oxygen-dependent protoporphyrinogen oxidase activity"/>
    <property type="evidence" value="ECO:0007669"/>
    <property type="project" value="UniProtKB-UniRule"/>
</dbReference>
<evidence type="ECO:0000256" key="1">
    <source>
        <dbReference type="ARBA" id="ARBA00002600"/>
    </source>
</evidence>
<evidence type="ECO:0000256" key="5">
    <source>
        <dbReference type="ARBA" id="ARBA00012867"/>
    </source>
</evidence>
<dbReference type="UniPathway" id="UPA00251">
    <property type="reaction ID" value="UER00324"/>
</dbReference>
<keyword evidence="7" id="KW-0999">Mitochondrion inner membrane</keyword>
<evidence type="ECO:0000256" key="10">
    <source>
        <dbReference type="ARBA" id="ARBA00023128"/>
    </source>
</evidence>
<reference evidence="19 20" key="1">
    <citation type="submission" date="2019-09" db="EMBL/GenBank/DDBJ databases">
        <title>Bird 10,000 Genomes (B10K) Project - Family phase.</title>
        <authorList>
            <person name="Zhang G."/>
        </authorList>
    </citation>
    <scope>NUCLEOTIDE SEQUENCE [LARGE SCALE GENOMIC DNA]</scope>
    <source>
        <strain evidence="19">B10K-DU-010-60</strain>
        <tissue evidence="19">Muscle</tissue>
    </source>
</reference>
<keyword evidence="8 17" id="KW-0274">FAD</keyword>
<organism evidence="19 20">
    <name type="scientific">Circaetus pectoralis</name>
    <name type="common">black-chested snake-eagle</name>
    <dbReference type="NCBI Taxonomy" id="321084"/>
    <lineage>
        <taxon>Eukaryota</taxon>
        <taxon>Metazoa</taxon>
        <taxon>Chordata</taxon>
        <taxon>Craniata</taxon>
        <taxon>Vertebrata</taxon>
        <taxon>Euteleostomi</taxon>
        <taxon>Archelosauria</taxon>
        <taxon>Archosauria</taxon>
        <taxon>Dinosauria</taxon>
        <taxon>Saurischia</taxon>
        <taxon>Theropoda</taxon>
        <taxon>Coelurosauria</taxon>
        <taxon>Aves</taxon>
        <taxon>Neognathae</taxon>
        <taxon>Neoaves</taxon>
        <taxon>Telluraves</taxon>
        <taxon>Accipitrimorphae</taxon>
        <taxon>Accipitriformes</taxon>
        <taxon>Accipitridae</taxon>
        <taxon>Accipitrinae</taxon>
        <taxon>Circaetus</taxon>
    </lineage>
</organism>
<dbReference type="GO" id="GO:0006785">
    <property type="term" value="P:heme B biosynthetic process"/>
    <property type="evidence" value="ECO:0007669"/>
    <property type="project" value="UniProtKB-ARBA"/>
</dbReference>
<feature type="non-terminal residue" evidence="19">
    <location>
        <position position="1"/>
    </location>
</feature>
<gene>
    <name evidence="19" type="primary">Ppox</name>
    <name evidence="19" type="ORF">CIRPEC_R14967</name>
</gene>
<accession>A0A7L4AFA7</accession>
<dbReference type="PANTHER" id="PTHR42923:SF3">
    <property type="entry name" value="PROTOPORPHYRINOGEN OXIDASE"/>
    <property type="match status" value="1"/>
</dbReference>
<protein>
    <recommendedName>
        <fullName evidence="15 17">Protoporphyrinogen oxidase</fullName>
        <ecNumber evidence="5 17">1.3.3.4</ecNumber>
    </recommendedName>
</protein>
<evidence type="ECO:0000256" key="17">
    <source>
        <dbReference type="RuleBase" id="RU367069"/>
    </source>
</evidence>
<evidence type="ECO:0000256" key="2">
    <source>
        <dbReference type="ARBA" id="ARBA00004137"/>
    </source>
</evidence>
<comment type="cofactor">
    <cofactor evidence="17">
        <name>FAD</name>
        <dbReference type="ChEBI" id="CHEBI:57692"/>
    </cofactor>
    <text evidence="17">Binds 1 FAD per subunit.</text>
</comment>
<dbReference type="FunFam" id="3.50.50.60:FF:000133">
    <property type="entry name" value="Protoporphyrinogen oxidase"/>
    <property type="match status" value="1"/>
</dbReference>
<dbReference type="PANTHER" id="PTHR42923">
    <property type="entry name" value="PROTOPORPHYRINOGEN OXIDASE"/>
    <property type="match status" value="1"/>
</dbReference>
<name>A0A7L4AFA7_9AVES</name>
<evidence type="ECO:0000256" key="7">
    <source>
        <dbReference type="ARBA" id="ARBA00022792"/>
    </source>
</evidence>
<dbReference type="InterPro" id="IPR004572">
    <property type="entry name" value="Protoporphyrinogen_oxidase"/>
</dbReference>
<keyword evidence="12" id="KW-0472">Membrane</keyword>
<feature type="non-terminal residue" evidence="19">
    <location>
        <position position="472"/>
    </location>
</feature>
<dbReference type="SUPFAM" id="SSF51905">
    <property type="entry name" value="FAD/NAD(P)-binding domain"/>
    <property type="match status" value="1"/>
</dbReference>
<dbReference type="GO" id="GO:0005758">
    <property type="term" value="C:mitochondrial intermembrane space"/>
    <property type="evidence" value="ECO:0007669"/>
    <property type="project" value="UniProtKB-ARBA"/>
</dbReference>
<dbReference type="InterPro" id="IPR050464">
    <property type="entry name" value="Zeta_carotene_desat/Oxidored"/>
</dbReference>
<evidence type="ECO:0000256" key="16">
    <source>
        <dbReference type="ARBA" id="ARBA00047554"/>
    </source>
</evidence>
<evidence type="ECO:0000256" key="12">
    <source>
        <dbReference type="ARBA" id="ARBA00023136"/>
    </source>
</evidence>
<dbReference type="GO" id="GO:0005743">
    <property type="term" value="C:mitochondrial inner membrane"/>
    <property type="evidence" value="ECO:0007669"/>
    <property type="project" value="UniProtKB-SubCell"/>
</dbReference>
<dbReference type="InterPro" id="IPR002937">
    <property type="entry name" value="Amino_oxidase"/>
</dbReference>
<proteinExistence type="inferred from homology"/>
<comment type="caution">
    <text evidence="19">The sequence shown here is derived from an EMBL/GenBank/DDBJ whole genome shotgun (WGS) entry which is preliminary data.</text>
</comment>
<sequence>MPPTVAVVGGGISGLAACYHLARGPRPPKVLLLEASARLGGWLQSTRTADGAVFEHGPRGIRPAGAVGTDTLHMVSELGLEGDVLPVPGDHPASRNRFLYTGGALHKLPSGLGGLLWPVPPFSRALLWSGVQDLLAPAGTEPDESVHTFVHRRFGQEVADIAVDSLCRGVFAGDCRVLSIRSCFPALFEAERRRRSVLLGLALGSGKERGAESGLSQRARAERWSQWSLRGGMESLAQALAAFLRPRGVELRCHAPLRRLRRHPDGRWQVGHWWTALSPPSMMSSLLPALAEVLPAETEPLAQELRHIPAVSVAVVNLQYEGVVLPVTGFGHLVPSSEDTSLLGIVYDSVAFPQHDGTGAASVRLTVMLGGAWFRQSFGDPVAVAPALLLQRAQVAVREQLGLEPAPTRSIVKVHQACIPQYTLGHWQRTERINRFLAEQQLPLSLIGASYTGVSVNDCIASAKAAVGQLLG</sequence>
<feature type="domain" description="Amine oxidase" evidence="18">
    <location>
        <begin position="12"/>
        <end position="470"/>
    </location>
</feature>
<comment type="subunit">
    <text evidence="14">Monomer. Homodimer.</text>
</comment>
<evidence type="ECO:0000256" key="3">
    <source>
        <dbReference type="ARBA" id="ARBA00005073"/>
    </source>
</evidence>
<keyword evidence="11 17" id="KW-0350">Heme biosynthesis</keyword>
<keyword evidence="6 17" id="KW-0285">Flavoprotein</keyword>
<evidence type="ECO:0000313" key="20">
    <source>
        <dbReference type="Proteomes" id="UP000562238"/>
    </source>
</evidence>
<evidence type="ECO:0000313" key="19">
    <source>
        <dbReference type="EMBL" id="NXW23874.1"/>
    </source>
</evidence>
<comment type="function">
    <text evidence="1 17">Catalyzes the 6-electron oxidation of protoporphyrinogen-IX to form protoporphyrin-IX.</text>
</comment>
<keyword evidence="10" id="KW-0496">Mitochondrion</keyword>
<evidence type="ECO:0000259" key="18">
    <source>
        <dbReference type="Pfam" id="PF01593"/>
    </source>
</evidence>
<comment type="similarity">
    <text evidence="4 17">Belongs to the protoporphyrinogen/coproporphyrinogen oxidase family. Protoporphyrinogen oxidase subfamily.</text>
</comment>
<evidence type="ECO:0000256" key="9">
    <source>
        <dbReference type="ARBA" id="ARBA00023002"/>
    </source>
</evidence>
<evidence type="ECO:0000256" key="8">
    <source>
        <dbReference type="ARBA" id="ARBA00022827"/>
    </source>
</evidence>
<dbReference type="Proteomes" id="UP000562238">
    <property type="component" value="Unassembled WGS sequence"/>
</dbReference>
<comment type="pathway">
    <text evidence="3 17">Porphyrin-containing compound metabolism; protoporphyrin-IX biosynthesis; protoporphyrin-IX from protoporphyrinogen-IX: step 1/1.</text>
</comment>
<evidence type="ECO:0000256" key="14">
    <source>
        <dbReference type="ARBA" id="ARBA00024380"/>
    </source>
</evidence>
<keyword evidence="20" id="KW-1185">Reference proteome</keyword>
<dbReference type="GO" id="GO:0006782">
    <property type="term" value="P:protoporphyrinogen IX biosynthetic process"/>
    <property type="evidence" value="ECO:0007669"/>
    <property type="project" value="UniProtKB-UniRule"/>
</dbReference>
<evidence type="ECO:0000256" key="4">
    <source>
        <dbReference type="ARBA" id="ARBA00010551"/>
    </source>
</evidence>
<dbReference type="Gene3D" id="3.50.50.60">
    <property type="entry name" value="FAD/NAD(P)-binding domain"/>
    <property type="match status" value="1"/>
</dbReference>